<evidence type="ECO:0000256" key="6">
    <source>
        <dbReference type="ARBA" id="ARBA00022989"/>
    </source>
</evidence>
<reference evidence="9 10" key="1">
    <citation type="submission" date="2016-10" db="EMBL/GenBank/DDBJ databases">
        <authorList>
            <person name="de Groot N.N."/>
        </authorList>
    </citation>
    <scope>NUCLEOTIDE SEQUENCE [LARGE SCALE GENOMIC DNA]</scope>
    <source>
        <strain evidence="9 10">DSM 25927</strain>
    </source>
</reference>
<evidence type="ECO:0000313" key="9">
    <source>
        <dbReference type="EMBL" id="SEQ28736.1"/>
    </source>
</evidence>
<keyword evidence="7 8" id="KW-0472">Membrane</keyword>
<accession>A0A1H9ESL8</accession>
<evidence type="ECO:0000256" key="5">
    <source>
        <dbReference type="ARBA" id="ARBA00022692"/>
    </source>
</evidence>
<feature type="transmembrane region" description="Helical" evidence="8">
    <location>
        <begin position="247"/>
        <end position="266"/>
    </location>
</feature>
<protein>
    <recommendedName>
        <fullName evidence="11">Transporter</fullName>
    </recommendedName>
</protein>
<evidence type="ECO:0000256" key="4">
    <source>
        <dbReference type="ARBA" id="ARBA00022475"/>
    </source>
</evidence>
<dbReference type="PANTHER" id="PTHR36838:SF1">
    <property type="entry name" value="SLR1864 PROTEIN"/>
    <property type="match status" value="1"/>
</dbReference>
<evidence type="ECO:0000256" key="1">
    <source>
        <dbReference type="ARBA" id="ARBA00004651"/>
    </source>
</evidence>
<name>A0A1H9ESL8_9GAMM</name>
<dbReference type="Proteomes" id="UP000199233">
    <property type="component" value="Unassembled WGS sequence"/>
</dbReference>
<feature type="transmembrane region" description="Helical" evidence="8">
    <location>
        <begin position="158"/>
        <end position="180"/>
    </location>
</feature>
<dbReference type="InterPro" id="IPR038770">
    <property type="entry name" value="Na+/solute_symporter_sf"/>
</dbReference>
<dbReference type="RefSeq" id="WP_093284580.1">
    <property type="nucleotide sequence ID" value="NZ_FOFS01000005.1"/>
</dbReference>
<dbReference type="Gene3D" id="1.20.1530.20">
    <property type="match status" value="1"/>
</dbReference>
<evidence type="ECO:0000256" key="3">
    <source>
        <dbReference type="ARBA" id="ARBA00022448"/>
    </source>
</evidence>
<evidence type="ECO:0008006" key="11">
    <source>
        <dbReference type="Google" id="ProtNLM"/>
    </source>
</evidence>
<feature type="transmembrane region" description="Helical" evidence="8">
    <location>
        <begin position="57"/>
        <end position="78"/>
    </location>
</feature>
<dbReference type="Pfam" id="PF03547">
    <property type="entry name" value="Mem_trans"/>
    <property type="match status" value="1"/>
</dbReference>
<keyword evidence="3" id="KW-0813">Transport</keyword>
<evidence type="ECO:0000256" key="7">
    <source>
        <dbReference type="ARBA" id="ARBA00023136"/>
    </source>
</evidence>
<gene>
    <name evidence="9" type="ORF">SAMN04488038_105141</name>
</gene>
<dbReference type="AlphaFoldDB" id="A0A1H9ESL8"/>
<comment type="subcellular location">
    <subcellularLocation>
        <location evidence="1">Cell membrane</location>
        <topology evidence="1">Multi-pass membrane protein</topology>
    </subcellularLocation>
</comment>
<feature type="transmembrane region" description="Helical" evidence="8">
    <location>
        <begin position="278"/>
        <end position="297"/>
    </location>
</feature>
<dbReference type="STRING" id="489703.SAMN04488038_105141"/>
<feature type="transmembrane region" description="Helical" evidence="8">
    <location>
        <begin position="31"/>
        <end position="48"/>
    </location>
</feature>
<keyword evidence="4" id="KW-1003">Cell membrane</keyword>
<keyword evidence="5 8" id="KW-0812">Transmembrane</keyword>
<dbReference type="EMBL" id="FOFS01000005">
    <property type="protein sequence ID" value="SEQ28736.1"/>
    <property type="molecule type" value="Genomic_DNA"/>
</dbReference>
<dbReference type="GO" id="GO:0055085">
    <property type="term" value="P:transmembrane transport"/>
    <property type="evidence" value="ECO:0007669"/>
    <property type="project" value="InterPro"/>
</dbReference>
<comment type="similarity">
    <text evidence="2">Belongs to the auxin efflux carrier (TC 2.A.69) family.</text>
</comment>
<dbReference type="OrthoDB" id="9786183at2"/>
<feature type="transmembrane region" description="Helical" evidence="8">
    <location>
        <begin position="218"/>
        <end position="241"/>
    </location>
</feature>
<dbReference type="GO" id="GO:0005886">
    <property type="term" value="C:plasma membrane"/>
    <property type="evidence" value="ECO:0007669"/>
    <property type="project" value="UniProtKB-SubCell"/>
</dbReference>
<evidence type="ECO:0000256" key="8">
    <source>
        <dbReference type="SAM" id="Phobius"/>
    </source>
</evidence>
<evidence type="ECO:0000256" key="2">
    <source>
        <dbReference type="ARBA" id="ARBA00010145"/>
    </source>
</evidence>
<keyword evidence="6 8" id="KW-1133">Transmembrane helix</keyword>
<proteinExistence type="inferred from homology"/>
<dbReference type="PANTHER" id="PTHR36838">
    <property type="entry name" value="AUXIN EFFLUX CARRIER FAMILY PROTEIN"/>
    <property type="match status" value="1"/>
</dbReference>
<evidence type="ECO:0000313" key="10">
    <source>
        <dbReference type="Proteomes" id="UP000199233"/>
    </source>
</evidence>
<sequence length="299" mass="31519">MTAFALLLICLALGWLIARYAHPPIGLAPAINWWLINIALPAMVLNLVPRLHFDAHMVYLIASQYLVFIAAWLLWAFVGQRLHWSRARIGALTLVTGLGNTSFIGYPLVEALRGQEGLALAVVADQGGCFVALAVGGGIVAASYSGQAVSARAIARRVLLFPAFISLMVSMLVGALGGWPPLLDSVLARIAGTLTPLALFSVGLRFKLHLGRDQLSPVALGLAFKLLLIPALVLGLGLVLGARGLPLTIAVLEAAMAPMISAAILADQYHLDPPVANTLLGIGTLLGFVTVPLWNLALP</sequence>
<organism evidence="9 10">
    <name type="scientific">Solimonas aquatica</name>
    <dbReference type="NCBI Taxonomy" id="489703"/>
    <lineage>
        <taxon>Bacteria</taxon>
        <taxon>Pseudomonadati</taxon>
        <taxon>Pseudomonadota</taxon>
        <taxon>Gammaproteobacteria</taxon>
        <taxon>Nevskiales</taxon>
        <taxon>Nevskiaceae</taxon>
        <taxon>Solimonas</taxon>
    </lineage>
</organism>
<dbReference type="InterPro" id="IPR004776">
    <property type="entry name" value="Mem_transp_PIN-like"/>
</dbReference>
<keyword evidence="10" id="KW-1185">Reference proteome</keyword>
<feature type="transmembrane region" description="Helical" evidence="8">
    <location>
        <begin position="118"/>
        <end position="146"/>
    </location>
</feature>